<accession>A0A9Q4DH60</accession>
<protein>
    <submittedName>
        <fullName evidence="1">Uncharacterized protein</fullName>
    </submittedName>
</protein>
<evidence type="ECO:0000313" key="1">
    <source>
        <dbReference type="EMBL" id="MCY6523197.1"/>
    </source>
</evidence>
<reference evidence="1" key="1">
    <citation type="journal article" date="2021" name="Vet Sci">
        <title>O-Serogroups and Pathovirotypes of Escherichia coli Isolated from Post-Weaning Piglets Showing Diarrhoea and/or Oedema in South Korea.</title>
        <authorList>
            <person name="Byun J.W."/>
            <person name="Moon B.Y."/>
            <person name="Do K.H."/>
            <person name="Lee K."/>
            <person name="Lee H.Y."/>
            <person name="Kim W.I."/>
            <person name="So B."/>
            <person name="Lee W.K."/>
        </authorList>
    </citation>
    <scope>NUCLEOTIDE SEQUENCE</scope>
    <source>
        <strain evidence="1">84/14</strain>
    </source>
</reference>
<dbReference type="RefSeq" id="WP_005620879.1">
    <property type="nucleotide sequence ID" value="NZ_CBDBSW010000064.1"/>
</dbReference>
<comment type="caution">
    <text evidence="1">The sequence shown here is derived from an EMBL/GenBank/DDBJ whole genome shotgun (WGS) entry which is preliminary data.</text>
</comment>
<evidence type="ECO:0000313" key="2">
    <source>
        <dbReference type="Proteomes" id="UP001077788"/>
    </source>
</evidence>
<reference evidence="1" key="2">
    <citation type="submission" date="2022-12" db="EMBL/GenBank/DDBJ databases">
        <authorList>
            <person name="Kardos G."/>
            <person name="Sarkozi R."/>
            <person name="Laczko L."/>
            <person name="Marton S."/>
            <person name="Makrai L."/>
            <person name="Banyai K."/>
            <person name="Fodor L."/>
        </authorList>
    </citation>
    <scope>NUCLEOTIDE SEQUENCE</scope>
    <source>
        <strain evidence="1">84/14</strain>
    </source>
</reference>
<dbReference type="EMBL" id="JAPQFC010000001">
    <property type="protein sequence ID" value="MCY6523197.1"/>
    <property type="molecule type" value="Genomic_DNA"/>
</dbReference>
<dbReference type="Proteomes" id="UP001077788">
    <property type="component" value="Unassembled WGS sequence"/>
</dbReference>
<dbReference type="AlphaFoldDB" id="A0A9Q4DH60"/>
<name>A0A9Q4DH60_ACTPL</name>
<sequence>MMNIILLLIFTAALGLLFLLRLYNKRKKIYQEGGDVQGIQTFDNVGNITFNTDEKLFKYIGTRYIKYGKFSFTVTERYEGNLFFIVTILSSTYRKQPTAYRTNIPNLIHLQHVSVSGATISGEVVCLFPWNLPADDSDYIQITYGAY</sequence>
<proteinExistence type="predicted"/>
<organism evidence="1 2">
    <name type="scientific">Actinobacillus pleuropneumoniae</name>
    <name type="common">Haemophilus pleuropneumoniae</name>
    <dbReference type="NCBI Taxonomy" id="715"/>
    <lineage>
        <taxon>Bacteria</taxon>
        <taxon>Pseudomonadati</taxon>
        <taxon>Pseudomonadota</taxon>
        <taxon>Gammaproteobacteria</taxon>
        <taxon>Pasteurellales</taxon>
        <taxon>Pasteurellaceae</taxon>
        <taxon>Actinobacillus</taxon>
    </lineage>
</organism>
<gene>
    <name evidence="1" type="ORF">OYG11_02880</name>
</gene>